<dbReference type="InterPro" id="IPR036398">
    <property type="entry name" value="CA_dom_sf"/>
</dbReference>
<dbReference type="InterPro" id="IPR001810">
    <property type="entry name" value="F-box_dom"/>
</dbReference>
<feature type="compositionally biased region" description="Low complexity" evidence="9">
    <location>
        <begin position="441"/>
        <end position="452"/>
    </location>
</feature>
<evidence type="ECO:0000256" key="2">
    <source>
        <dbReference type="ARBA" id="ARBA00010718"/>
    </source>
</evidence>
<dbReference type="CDD" id="cd00326">
    <property type="entry name" value="alpha_CA"/>
    <property type="match status" value="1"/>
</dbReference>
<dbReference type="InterPro" id="IPR018338">
    <property type="entry name" value="Carbonic_anhydrase_a-class_CS"/>
</dbReference>
<feature type="domain" description="Alpha-carbonic anhydrase" evidence="11">
    <location>
        <begin position="311"/>
        <end position="567"/>
    </location>
</feature>
<dbReference type="Gene3D" id="3.10.200.10">
    <property type="entry name" value="Alpha carbonic anhydrase"/>
    <property type="match status" value="1"/>
</dbReference>
<dbReference type="GO" id="GO:0008270">
    <property type="term" value="F:zinc ion binding"/>
    <property type="evidence" value="ECO:0007669"/>
    <property type="project" value="UniProtKB-UniRule"/>
</dbReference>
<dbReference type="PANTHER" id="PTHR18952:SF141">
    <property type="entry name" value="CARBONIC ANHYDRASE"/>
    <property type="match status" value="1"/>
</dbReference>
<evidence type="ECO:0000313" key="12">
    <source>
        <dbReference type="Proteomes" id="UP000887566"/>
    </source>
</evidence>
<keyword evidence="12" id="KW-1185">Reference proteome</keyword>
<evidence type="ECO:0000256" key="5">
    <source>
        <dbReference type="ARBA" id="ARBA00022833"/>
    </source>
</evidence>
<dbReference type="SMART" id="SM01057">
    <property type="entry name" value="Carb_anhydrase"/>
    <property type="match status" value="1"/>
</dbReference>
<accession>A0A914WAD8</accession>
<evidence type="ECO:0000256" key="4">
    <source>
        <dbReference type="ARBA" id="ARBA00022723"/>
    </source>
</evidence>
<keyword evidence="4 8" id="KW-0479">Metal-binding</keyword>
<comment type="cofactor">
    <cofactor evidence="1 8">
        <name>Zn(2+)</name>
        <dbReference type="ChEBI" id="CHEBI:29105"/>
    </cofactor>
</comment>
<evidence type="ECO:0000256" key="9">
    <source>
        <dbReference type="SAM" id="MobiDB-lite"/>
    </source>
</evidence>
<dbReference type="InterPro" id="IPR023561">
    <property type="entry name" value="Carbonic_anhydrase_a-class"/>
</dbReference>
<dbReference type="InterPro" id="IPR036047">
    <property type="entry name" value="F-box-like_dom_sf"/>
</dbReference>
<evidence type="ECO:0000256" key="7">
    <source>
        <dbReference type="ARBA" id="ARBA00048348"/>
    </source>
</evidence>
<dbReference type="GO" id="GO:0005737">
    <property type="term" value="C:cytoplasm"/>
    <property type="evidence" value="ECO:0007669"/>
    <property type="project" value="TreeGrafter"/>
</dbReference>
<feature type="region of interest" description="Disordered" evidence="9">
    <location>
        <begin position="438"/>
        <end position="459"/>
    </location>
</feature>
<evidence type="ECO:0000256" key="8">
    <source>
        <dbReference type="RuleBase" id="RU367011"/>
    </source>
</evidence>
<dbReference type="WBParaSite" id="PSAMB.scaffold3675size17313.g22186.t1">
    <property type="protein sequence ID" value="PSAMB.scaffold3675size17313.g22186.t1"/>
    <property type="gene ID" value="PSAMB.scaffold3675size17313.g22186"/>
</dbReference>
<comment type="similarity">
    <text evidence="2 8">Belongs to the alpha-carbonic anhydrase family.</text>
</comment>
<evidence type="ECO:0000313" key="13">
    <source>
        <dbReference type="WBParaSite" id="PSAMB.scaffold3675size17313.g22186.t1"/>
    </source>
</evidence>
<dbReference type="InterPro" id="IPR001148">
    <property type="entry name" value="CA_dom"/>
</dbReference>
<dbReference type="SUPFAM" id="SSF51069">
    <property type="entry name" value="Carbonic anhydrase"/>
    <property type="match status" value="1"/>
</dbReference>
<evidence type="ECO:0000259" key="10">
    <source>
        <dbReference type="PROSITE" id="PS50181"/>
    </source>
</evidence>
<protein>
    <recommendedName>
        <fullName evidence="3 8">Carbonic anhydrase</fullName>
        <ecNumber evidence="3 8">4.2.1.1</ecNumber>
    </recommendedName>
</protein>
<comment type="catalytic activity">
    <reaction evidence="7 8">
        <text>hydrogencarbonate + H(+) = CO2 + H2O</text>
        <dbReference type="Rhea" id="RHEA:10748"/>
        <dbReference type="ChEBI" id="CHEBI:15377"/>
        <dbReference type="ChEBI" id="CHEBI:15378"/>
        <dbReference type="ChEBI" id="CHEBI:16526"/>
        <dbReference type="ChEBI" id="CHEBI:17544"/>
        <dbReference type="EC" id="4.2.1.1"/>
    </reaction>
</comment>
<organism evidence="12 13">
    <name type="scientific">Plectus sambesii</name>
    <dbReference type="NCBI Taxonomy" id="2011161"/>
    <lineage>
        <taxon>Eukaryota</taxon>
        <taxon>Metazoa</taxon>
        <taxon>Ecdysozoa</taxon>
        <taxon>Nematoda</taxon>
        <taxon>Chromadorea</taxon>
        <taxon>Plectida</taxon>
        <taxon>Plectina</taxon>
        <taxon>Plectoidea</taxon>
        <taxon>Plectidae</taxon>
        <taxon>Plectus</taxon>
    </lineage>
</organism>
<dbReference type="PANTHER" id="PTHR18952">
    <property type="entry name" value="CARBONIC ANHYDRASE"/>
    <property type="match status" value="1"/>
</dbReference>
<dbReference type="PROSITE" id="PS50181">
    <property type="entry name" value="FBOX"/>
    <property type="match status" value="1"/>
</dbReference>
<keyword evidence="6 8" id="KW-0456">Lyase</keyword>
<keyword evidence="5 8" id="KW-0862">Zinc</keyword>
<dbReference type="EC" id="4.2.1.1" evidence="3 8"/>
<dbReference type="CDD" id="cd09917">
    <property type="entry name" value="F-box_SF"/>
    <property type="match status" value="1"/>
</dbReference>
<dbReference type="PROSITE" id="PS51144">
    <property type="entry name" value="ALPHA_CA_2"/>
    <property type="match status" value="1"/>
</dbReference>
<dbReference type="AlphaFoldDB" id="A0A914WAD8"/>
<dbReference type="GO" id="GO:0004089">
    <property type="term" value="F:carbonate dehydratase activity"/>
    <property type="evidence" value="ECO:0007669"/>
    <property type="project" value="UniProtKB-UniRule"/>
</dbReference>
<name>A0A914WAD8_9BILA</name>
<dbReference type="SMART" id="SM00256">
    <property type="entry name" value="FBOX"/>
    <property type="match status" value="1"/>
</dbReference>
<reference evidence="13" key="1">
    <citation type="submission" date="2022-11" db="UniProtKB">
        <authorList>
            <consortium name="WormBaseParasite"/>
        </authorList>
    </citation>
    <scope>IDENTIFICATION</scope>
</reference>
<proteinExistence type="inferred from homology"/>
<dbReference type="SUPFAM" id="SSF81383">
    <property type="entry name" value="F-box domain"/>
    <property type="match status" value="1"/>
</dbReference>
<dbReference type="Proteomes" id="UP000887566">
    <property type="component" value="Unplaced"/>
</dbReference>
<feature type="domain" description="F-box" evidence="10">
    <location>
        <begin position="62"/>
        <end position="115"/>
    </location>
</feature>
<evidence type="ECO:0000259" key="11">
    <source>
        <dbReference type="PROSITE" id="PS51144"/>
    </source>
</evidence>
<sequence>MNYYDIILDVTSFVQEFYFVFRQRQRRIQLEVRRRIIQGFWEETIIKTTGGPASANALDTTLHQLQELPDLCQLQVFRFLDILTLAACQLTCRKWNTLIAASLKSLPKRELYRVKMNFTDRKISLQWFTRSLPFYCKYKEVDMESADLLHRQMNHFIIEELQISGSSMMTYLPELRMTERKVKTLEIHNLTTNLSDEEGSSLLCFIDSIENSIERLIFRSNCNFGSTLTDEYFSRSWLIKLEKLDLRCKTNLTVKFLERLDGKILRSLSITENDKPFSVRVWAELVATADDPAKYLWLQITAASTQEGNDITFGYSDSNGPHTDAWSPLCHSGTRQSPINIDLVNAVPSDLPPLEFHNYDYRGPISVINNGHSVTAKGFEKWGIGGDRQPYITGAGLGGRYDLIGFHFHWGTHDNAGSEHTLNGLHYPLEAHFVHKKSNRESISQSKSQSESAAEDESEGDELAVVGVWYYIDNNDGRPLRQLERAYISTDSYGQTYNISQVFLNDMIPSNRAAFFRYDGSLTTPNCEEIVTWTLLEQPLTITDTQCIINGRQSMRSHWHLLDDAKE</sequence>
<evidence type="ECO:0000256" key="3">
    <source>
        <dbReference type="ARBA" id="ARBA00012925"/>
    </source>
</evidence>
<comment type="function">
    <text evidence="8">Reversible hydration of carbon dioxide.</text>
</comment>
<evidence type="ECO:0000256" key="6">
    <source>
        <dbReference type="ARBA" id="ARBA00023239"/>
    </source>
</evidence>
<dbReference type="Pfam" id="PF00646">
    <property type="entry name" value="F-box"/>
    <property type="match status" value="1"/>
</dbReference>
<evidence type="ECO:0000256" key="1">
    <source>
        <dbReference type="ARBA" id="ARBA00001947"/>
    </source>
</evidence>
<dbReference type="PROSITE" id="PS00162">
    <property type="entry name" value="ALPHA_CA_1"/>
    <property type="match status" value="1"/>
</dbReference>
<dbReference type="Pfam" id="PF00194">
    <property type="entry name" value="Carb_anhydrase"/>
    <property type="match status" value="1"/>
</dbReference>
<dbReference type="Gene3D" id="1.20.1280.50">
    <property type="match status" value="1"/>
</dbReference>